<keyword evidence="5" id="KW-1185">Reference proteome</keyword>
<dbReference type="GO" id="GO:0006446">
    <property type="term" value="P:regulation of translational initiation"/>
    <property type="evidence" value="ECO:0007669"/>
    <property type="project" value="TreeGrafter"/>
</dbReference>
<evidence type="ECO:0000313" key="5">
    <source>
        <dbReference type="Proteomes" id="UP000255264"/>
    </source>
</evidence>
<dbReference type="GO" id="GO:0043168">
    <property type="term" value="F:anion binding"/>
    <property type="evidence" value="ECO:0007669"/>
    <property type="project" value="UniProtKB-ARBA"/>
</dbReference>
<dbReference type="GO" id="GO:0017111">
    <property type="term" value="F:ribonucleoside triphosphate phosphatase activity"/>
    <property type="evidence" value="ECO:0007669"/>
    <property type="project" value="UniProtKB-ARBA"/>
</dbReference>
<gene>
    <name evidence="4" type="primary">yigZ</name>
    <name evidence="4" type="ORF">NCTC13335_00841</name>
</gene>
<dbReference type="GO" id="GO:0032561">
    <property type="term" value="F:guanyl ribonucleotide binding"/>
    <property type="evidence" value="ECO:0007669"/>
    <property type="project" value="UniProtKB-ARBA"/>
</dbReference>
<evidence type="ECO:0000256" key="1">
    <source>
        <dbReference type="ARBA" id="ARBA00007665"/>
    </source>
</evidence>
<dbReference type="InterPro" id="IPR023582">
    <property type="entry name" value="Impact"/>
</dbReference>
<proteinExistence type="inferred from homology"/>
<dbReference type="RefSeq" id="WP_115002931.1">
    <property type="nucleotide sequence ID" value="NZ_UGHS01000003.1"/>
</dbReference>
<reference evidence="4 5" key="1">
    <citation type="submission" date="2018-06" db="EMBL/GenBank/DDBJ databases">
        <authorList>
            <consortium name="Pathogen Informatics"/>
            <person name="Doyle S."/>
        </authorList>
    </citation>
    <scope>NUCLEOTIDE SEQUENCE [LARGE SCALE GENOMIC DNA]</scope>
    <source>
        <strain evidence="4 5">NCTC13335</strain>
    </source>
</reference>
<dbReference type="AlphaFoldDB" id="A0A377IXQ4"/>
<sequence>MAEFLIPKASTVFQEEIKKSKFITYLAPTTGLAAARDFWAEIKALHPDARHHCWAAVAGAPNDSQQLGFSDDGEPAGTAGKPMLAALQGSNIGEISAVVVRYYGGILLGTGGLVRAYGNGVQQALAQLQTELKIERQYFELICDYAQLKDVQQLCGQFRVLIEAQDFQQQIRLTLALSEDQIVPFGQALAERSAGRLQLIALK</sequence>
<dbReference type="Gene3D" id="3.30.230.30">
    <property type="entry name" value="Impact, N-terminal domain"/>
    <property type="match status" value="1"/>
</dbReference>
<dbReference type="OrthoDB" id="9813771at2"/>
<dbReference type="NCBIfam" id="TIGR00257">
    <property type="entry name" value="IMPACT_YIGZ"/>
    <property type="match status" value="1"/>
</dbReference>
<dbReference type="InterPro" id="IPR035647">
    <property type="entry name" value="EFG_III/V"/>
</dbReference>
<evidence type="ECO:0000259" key="2">
    <source>
        <dbReference type="Pfam" id="PF01205"/>
    </source>
</evidence>
<protein>
    <submittedName>
        <fullName evidence="4">Elongation factor</fullName>
    </submittedName>
</protein>
<dbReference type="Pfam" id="PF01205">
    <property type="entry name" value="Impact_N"/>
    <property type="match status" value="1"/>
</dbReference>
<name>A0A377IXQ4_9PAST</name>
<comment type="similarity">
    <text evidence="1">Belongs to the IMPACT family.</text>
</comment>
<dbReference type="EMBL" id="UGHS01000003">
    <property type="protein sequence ID" value="STO92983.1"/>
    <property type="molecule type" value="Genomic_DNA"/>
</dbReference>
<dbReference type="InterPro" id="IPR015796">
    <property type="entry name" value="Impact_YigZ-like"/>
</dbReference>
<dbReference type="PANTHER" id="PTHR16301">
    <property type="entry name" value="IMPACT-RELATED"/>
    <property type="match status" value="1"/>
</dbReference>
<dbReference type="PANTHER" id="PTHR16301:SF20">
    <property type="entry name" value="IMPACT FAMILY MEMBER YIGZ"/>
    <property type="match status" value="1"/>
</dbReference>
<dbReference type="GO" id="GO:0005737">
    <property type="term" value="C:cytoplasm"/>
    <property type="evidence" value="ECO:0007669"/>
    <property type="project" value="TreeGrafter"/>
</dbReference>
<evidence type="ECO:0000259" key="3">
    <source>
        <dbReference type="Pfam" id="PF09186"/>
    </source>
</evidence>
<dbReference type="Gene3D" id="3.30.70.240">
    <property type="match status" value="1"/>
</dbReference>
<dbReference type="InterPro" id="IPR001498">
    <property type="entry name" value="Impact_N"/>
</dbReference>
<feature type="domain" description="Impact N-terminal" evidence="2">
    <location>
        <begin position="18"/>
        <end position="125"/>
    </location>
</feature>
<dbReference type="InterPro" id="IPR020568">
    <property type="entry name" value="Ribosomal_Su5_D2-typ_SF"/>
</dbReference>
<dbReference type="GO" id="GO:0003746">
    <property type="term" value="F:translation elongation factor activity"/>
    <property type="evidence" value="ECO:0007669"/>
    <property type="project" value="UniProtKB-KW"/>
</dbReference>
<dbReference type="Pfam" id="PF09186">
    <property type="entry name" value="DUF1949"/>
    <property type="match status" value="1"/>
</dbReference>
<organism evidence="4 5">
    <name type="scientific">Haemophilus pittmaniae</name>
    <dbReference type="NCBI Taxonomy" id="249188"/>
    <lineage>
        <taxon>Bacteria</taxon>
        <taxon>Pseudomonadati</taxon>
        <taxon>Pseudomonadota</taxon>
        <taxon>Gammaproteobacteria</taxon>
        <taxon>Pasteurellales</taxon>
        <taxon>Pasteurellaceae</taxon>
        <taxon>Haemophilus</taxon>
    </lineage>
</organism>
<dbReference type="InterPro" id="IPR020569">
    <property type="entry name" value="UPF0029_Impact_CS"/>
</dbReference>
<dbReference type="Proteomes" id="UP000255264">
    <property type="component" value="Unassembled WGS sequence"/>
</dbReference>
<dbReference type="SUPFAM" id="SSF54211">
    <property type="entry name" value="Ribosomal protein S5 domain 2-like"/>
    <property type="match status" value="1"/>
</dbReference>
<dbReference type="InterPro" id="IPR036956">
    <property type="entry name" value="Impact_N_sf"/>
</dbReference>
<dbReference type="SUPFAM" id="SSF54980">
    <property type="entry name" value="EF-G C-terminal domain-like"/>
    <property type="match status" value="1"/>
</dbReference>
<dbReference type="InterPro" id="IPR015269">
    <property type="entry name" value="UPF0029_Impact_C"/>
</dbReference>
<feature type="domain" description="UPF0029" evidence="3">
    <location>
        <begin position="141"/>
        <end position="196"/>
    </location>
</feature>
<accession>A0A377IXQ4</accession>
<dbReference type="PROSITE" id="PS00910">
    <property type="entry name" value="UPF0029"/>
    <property type="match status" value="1"/>
</dbReference>
<evidence type="ECO:0000313" key="4">
    <source>
        <dbReference type="EMBL" id="STO92983.1"/>
    </source>
</evidence>
<keyword evidence="4" id="KW-0648">Protein biosynthesis</keyword>
<keyword evidence="4" id="KW-0251">Elongation factor</keyword>